<evidence type="ECO:0000256" key="6">
    <source>
        <dbReference type="ARBA" id="ARBA00023054"/>
    </source>
</evidence>
<dbReference type="InterPro" id="IPR027417">
    <property type="entry name" value="P-loop_NTPase"/>
</dbReference>
<dbReference type="EMBL" id="AK372696">
    <property type="protein sequence ID" value="BAK03893.1"/>
    <property type="molecule type" value="mRNA"/>
</dbReference>
<dbReference type="PRINTS" id="PR00364">
    <property type="entry name" value="DISEASERSIST"/>
</dbReference>
<keyword evidence="13" id="KW-1185">Reference proteome</keyword>
<dbReference type="CDD" id="cd14798">
    <property type="entry name" value="RX-CC_like"/>
    <property type="match status" value="1"/>
</dbReference>
<dbReference type="GO" id="GO:0043531">
    <property type="term" value="F:ADP binding"/>
    <property type="evidence" value="ECO:0007669"/>
    <property type="project" value="InterPro"/>
</dbReference>
<keyword evidence="2" id="KW-0433">Leucine-rich repeat</keyword>
<dbReference type="Gramene" id="HORVU.MOREX.r3.6HG0546230.1">
    <property type="protein sequence ID" value="HORVU.MOREX.r3.6HG0546230.1"/>
    <property type="gene ID" value="HORVU.MOREX.r3.6HG0546230"/>
</dbReference>
<dbReference type="EnsemblPlants" id="HORVU.MOREX.r3.6HG0546230.1">
    <property type="protein sequence ID" value="HORVU.MOREX.r3.6HG0546230.1"/>
    <property type="gene ID" value="HORVU.MOREX.r3.6HG0546230"/>
</dbReference>
<keyword evidence="3" id="KW-0677">Repeat</keyword>
<comment type="similarity">
    <text evidence="1">Belongs to the disease resistance NB-LRR family.</text>
</comment>
<keyword evidence="5" id="KW-0611">Plant defense</keyword>
<evidence type="ECO:0000259" key="9">
    <source>
        <dbReference type="Pfam" id="PF23559"/>
    </source>
</evidence>
<dbReference type="Pfam" id="PF18052">
    <property type="entry name" value="Rx_N"/>
    <property type="match status" value="1"/>
</dbReference>
<dbReference type="PANTHER" id="PTHR23155">
    <property type="entry name" value="DISEASE RESISTANCE PROTEIN RP"/>
    <property type="match status" value="1"/>
</dbReference>
<evidence type="ECO:0000313" key="13">
    <source>
        <dbReference type="Proteomes" id="UP000011116"/>
    </source>
</evidence>
<dbReference type="Pfam" id="PF23559">
    <property type="entry name" value="WHD_DRP"/>
    <property type="match status" value="1"/>
</dbReference>
<dbReference type="HOGENOM" id="CLU_000837_14_1_1"/>
<evidence type="ECO:0000256" key="1">
    <source>
        <dbReference type="ARBA" id="ARBA00008894"/>
    </source>
</evidence>
<feature type="domain" description="Disease resistance protein winged helix" evidence="9">
    <location>
        <begin position="638"/>
        <end position="704"/>
    </location>
</feature>
<dbReference type="GO" id="GO:0006952">
    <property type="term" value="P:defense response"/>
    <property type="evidence" value="ECO:0007669"/>
    <property type="project" value="UniProtKB-KW"/>
</dbReference>
<dbReference type="Gene3D" id="3.80.10.10">
    <property type="entry name" value="Ribonuclease Inhibitor"/>
    <property type="match status" value="1"/>
</dbReference>
<feature type="domain" description="NB-ARC" evidence="7">
    <location>
        <begin position="187"/>
        <end position="348"/>
    </location>
</feature>
<keyword evidence="4" id="KW-0547">Nucleotide-binding</keyword>
<dbReference type="Proteomes" id="UP000011116">
    <property type="component" value="Chromosome 6H"/>
</dbReference>
<evidence type="ECO:0000256" key="3">
    <source>
        <dbReference type="ARBA" id="ARBA00022737"/>
    </source>
</evidence>
<dbReference type="Pfam" id="PF23598">
    <property type="entry name" value="LRR_14"/>
    <property type="match status" value="1"/>
</dbReference>
<organism evidence="11">
    <name type="scientific">Hordeum vulgare subsp. vulgare</name>
    <name type="common">Domesticated barley</name>
    <dbReference type="NCBI Taxonomy" id="112509"/>
    <lineage>
        <taxon>Eukaryota</taxon>
        <taxon>Viridiplantae</taxon>
        <taxon>Streptophyta</taxon>
        <taxon>Embryophyta</taxon>
        <taxon>Tracheophyta</taxon>
        <taxon>Spermatophyta</taxon>
        <taxon>Magnoliopsida</taxon>
        <taxon>Liliopsida</taxon>
        <taxon>Poales</taxon>
        <taxon>Poaceae</taxon>
        <taxon>BOP clade</taxon>
        <taxon>Pooideae</taxon>
        <taxon>Triticodae</taxon>
        <taxon>Triticeae</taxon>
        <taxon>Hordeinae</taxon>
        <taxon>Hordeum</taxon>
    </lineage>
</organism>
<dbReference type="Gene3D" id="3.40.50.300">
    <property type="entry name" value="P-loop containing nucleotide triphosphate hydrolases"/>
    <property type="match status" value="2"/>
</dbReference>
<dbReference type="SMR" id="F2E971"/>
<evidence type="ECO:0000259" key="10">
    <source>
        <dbReference type="Pfam" id="PF23598"/>
    </source>
</evidence>
<dbReference type="Gramene" id="HORVU.MOREX.r2.6HG0454070.1">
    <property type="protein sequence ID" value="HORVU.MOREX.r2.6HG0454070.1"/>
    <property type="gene ID" value="HORVU.MOREX.r2.6HG0454070"/>
</dbReference>
<feature type="domain" description="Disease resistance R13L4/SHOC-2-like LRR" evidence="10">
    <location>
        <begin position="761"/>
        <end position="996"/>
    </location>
</feature>
<dbReference type="GO" id="GO:0051707">
    <property type="term" value="P:response to other organism"/>
    <property type="evidence" value="ECO:0007669"/>
    <property type="project" value="UniProtKB-ARBA"/>
</dbReference>
<evidence type="ECO:0000256" key="4">
    <source>
        <dbReference type="ARBA" id="ARBA00022741"/>
    </source>
</evidence>
<evidence type="ECO:0000256" key="5">
    <source>
        <dbReference type="ARBA" id="ARBA00022821"/>
    </source>
</evidence>
<dbReference type="PANTHER" id="PTHR23155:SF1135">
    <property type="entry name" value="OS08G0246300 PROTEIN"/>
    <property type="match status" value="1"/>
</dbReference>
<dbReference type="InterPro" id="IPR032675">
    <property type="entry name" value="LRR_dom_sf"/>
</dbReference>
<dbReference type="InterPro" id="IPR038005">
    <property type="entry name" value="RX-like_CC"/>
</dbReference>
<dbReference type="InterPro" id="IPR058922">
    <property type="entry name" value="WHD_DRP"/>
</dbReference>
<dbReference type="Pfam" id="PF00931">
    <property type="entry name" value="NB-ARC"/>
    <property type="match status" value="2"/>
</dbReference>
<reference evidence="12" key="4">
    <citation type="submission" date="2022-01" db="UniProtKB">
        <authorList>
            <consortium name="EnsemblPlants"/>
        </authorList>
    </citation>
    <scope>IDENTIFICATION</scope>
    <source>
        <strain evidence="12">subsp. vulgare</strain>
    </source>
</reference>
<dbReference type="SUPFAM" id="SSF52540">
    <property type="entry name" value="P-loop containing nucleoside triphosphate hydrolases"/>
    <property type="match status" value="2"/>
</dbReference>
<reference evidence="11" key="1">
    <citation type="journal article" date="2011" name="Plant Physiol.">
        <title>Comprehensive sequence analysis of 24,783 barley full-length cDNAs derived from 12 clone libraries.</title>
        <authorList>
            <person name="Matsumoto T."/>
            <person name="Tanaka T."/>
            <person name="Sakai H."/>
            <person name="Amano N."/>
            <person name="Kanamori H."/>
            <person name="Kurita K."/>
            <person name="Kikuta A."/>
            <person name="Kamiya K."/>
            <person name="Yamamoto M."/>
            <person name="Ikawa H."/>
            <person name="Fujii N."/>
            <person name="Hori K."/>
            <person name="Itoh T."/>
            <person name="Sato K."/>
        </authorList>
    </citation>
    <scope>NUCLEOTIDE SEQUENCE</scope>
</reference>
<evidence type="ECO:0000259" key="8">
    <source>
        <dbReference type="Pfam" id="PF18052"/>
    </source>
</evidence>
<protein>
    <submittedName>
        <fullName evidence="11">Predicted protein</fullName>
    </submittedName>
</protein>
<reference evidence="13" key="2">
    <citation type="journal article" date="2012" name="Nature">
        <title>A physical, genetic and functional sequence assembly of the barley genome.</title>
        <authorList>
            <consortium name="The International Barley Genome Sequencing Consortium"/>
            <person name="Mayer K.F."/>
            <person name="Waugh R."/>
            <person name="Brown J.W."/>
            <person name="Schulman A."/>
            <person name="Langridge P."/>
            <person name="Platzer M."/>
            <person name="Fincher G.B."/>
            <person name="Muehlbauer G.J."/>
            <person name="Sato K."/>
            <person name="Close T.J."/>
            <person name="Wise R.P."/>
            <person name="Stein N."/>
        </authorList>
    </citation>
    <scope>NUCLEOTIDE SEQUENCE [LARGE SCALE GENOMIC DNA]</scope>
    <source>
        <strain evidence="13">cv. Morex</strain>
    </source>
</reference>
<evidence type="ECO:0000256" key="2">
    <source>
        <dbReference type="ARBA" id="ARBA00022614"/>
    </source>
</evidence>
<dbReference type="Gene3D" id="1.20.5.4130">
    <property type="match status" value="1"/>
</dbReference>
<dbReference type="SUPFAM" id="SSF52047">
    <property type="entry name" value="RNI-like"/>
    <property type="match status" value="1"/>
</dbReference>
<evidence type="ECO:0000313" key="11">
    <source>
        <dbReference type="EMBL" id="BAK03893.1"/>
    </source>
</evidence>
<feature type="domain" description="Disease resistance N-terminal" evidence="8">
    <location>
        <begin position="15"/>
        <end position="86"/>
    </location>
</feature>
<sequence length="1055" mass="120593">MADRLAVGLSKSVVVGAITKIQSAIDEDARLRQKVKRDLVSITLELEMMQSFLDDANEEMKNNLVRTWVKHIRQLAYDVEDCVENVVQLDDKPIFWRRLLPSWMAPPLPLDQAVEELEHLKCRVEDVNNCYRRYSLINIESAAGSSSNLVHGKTAYEMLLADVSRTTKRQHSHLDDLTSHIITNKVHKHLQVISLWGSAGDLGTTSIIRETYNDPEICQYFACRAWVKLVHPFSPHDFIHGLMTQFYANSCKEQEKAATVGMHVLSMMDTTHAHLFKEFEQLVTQKTYLVVLEGLSNMVEWDVIRTFLPHSEEGSCIIVSTQQLEIATLCIGHSYQILELKQFSSQHSVCAFFKEPRVGKASQKREAEDWMMDQPLVGRESQIRELRKYVGEARINSSHVVSVWGMAGVGKSSLVRHFYFDMMLHVYQFDKFNWVDVSYPFNLRSFLRSLLSDFESEKDPVQECRHLLEQHKCLVVIDCLHSKEEWDLIQAALVSRASKSVIIVITTEASIAAYCTERTELMLNVQGLQALAAFNFFKKEVCKKNPLSPLKDNKHMYDLEELILKCGGFPGVITAIAGLLATKADAWKDAADSLNRRFMHHLETGPEFNGLGGLFRQMHSIILNPPDFLKPCIFYLLIFPRGLGIQRRRLVRRWISEGYSKQSVERHAEENADNFFSELVELNIFQQVQRLSSTNTIQVYYQVNSFIREYISRRVEENLVYELSSDCAITTQSRGRHLIIQQCWHRDRIVFERADFSRLWSLTVFGKWEHFFISKSMKLLRVLDLENTFGVKDVDLEKMVKLLHCLKFLSLRGCREVYHLPSSLGDLRQLQTLDVRHTSIVALPASITKLYKLQYIRVGANLDSEPTPSASSSSCLPEMCRRPHLAGAEAPRGIGKLTELHTVGVINVASIEGMVILEELKKLTQLRKLGVSGINSKSSGKFLCAVSEHAHIESLSVWLDKDNEDCLDDINHPLENLRSLKLYGLGDKLPAAMSSKDLIASSRSWTWEWLLCCQVTWSTLLGCRSFVFCDFMSSSPASNFVLKIVEERSRSPTRR</sequence>
<dbReference type="InterPro" id="IPR041118">
    <property type="entry name" value="Rx_N"/>
</dbReference>
<dbReference type="InterPro" id="IPR055414">
    <property type="entry name" value="LRR_R13L4/SHOC2-like"/>
</dbReference>
<name>F2E971_HORVV</name>
<dbReference type="InterPro" id="IPR044974">
    <property type="entry name" value="Disease_R_plants"/>
</dbReference>
<reference evidence="12" key="3">
    <citation type="submission" date="2020-10" db="EMBL/GenBank/DDBJ databases">
        <authorList>
            <person name="Scholz U."/>
            <person name="Mascher M."/>
            <person name="Fiebig A."/>
        </authorList>
    </citation>
    <scope>NUCLEOTIDE SEQUENCE [LARGE SCALE GENOMIC DNA]</scope>
    <source>
        <strain evidence="12">cv. Morex</strain>
    </source>
</reference>
<evidence type="ECO:0000313" key="12">
    <source>
        <dbReference type="EnsemblPlants" id="HORVU.MOREX.r3.6HG0546230.1"/>
    </source>
</evidence>
<dbReference type="InterPro" id="IPR002182">
    <property type="entry name" value="NB-ARC"/>
</dbReference>
<keyword evidence="6" id="KW-0175">Coiled coil</keyword>
<evidence type="ECO:0000259" key="7">
    <source>
        <dbReference type="Pfam" id="PF00931"/>
    </source>
</evidence>
<accession>F2E971</accession>
<feature type="domain" description="NB-ARC" evidence="7">
    <location>
        <begin position="396"/>
        <end position="545"/>
    </location>
</feature>
<proteinExistence type="evidence at transcript level"/>
<dbReference type="AlphaFoldDB" id="F2E971"/>